<dbReference type="Proteomes" id="UP001055879">
    <property type="component" value="Linkage Group LG16"/>
</dbReference>
<keyword evidence="2" id="KW-1185">Reference proteome</keyword>
<accession>A0ACB8XMH9</accession>
<gene>
    <name evidence="1" type="ORF">L6452_40890</name>
</gene>
<protein>
    <submittedName>
        <fullName evidence="1">Uncharacterized protein</fullName>
    </submittedName>
</protein>
<comment type="caution">
    <text evidence="1">The sequence shown here is derived from an EMBL/GenBank/DDBJ whole genome shotgun (WGS) entry which is preliminary data.</text>
</comment>
<dbReference type="EMBL" id="CM042062">
    <property type="protein sequence ID" value="KAI3669608.1"/>
    <property type="molecule type" value="Genomic_DNA"/>
</dbReference>
<organism evidence="1 2">
    <name type="scientific">Arctium lappa</name>
    <name type="common">Greater burdock</name>
    <name type="synonym">Lappa major</name>
    <dbReference type="NCBI Taxonomy" id="4217"/>
    <lineage>
        <taxon>Eukaryota</taxon>
        <taxon>Viridiplantae</taxon>
        <taxon>Streptophyta</taxon>
        <taxon>Embryophyta</taxon>
        <taxon>Tracheophyta</taxon>
        <taxon>Spermatophyta</taxon>
        <taxon>Magnoliopsida</taxon>
        <taxon>eudicotyledons</taxon>
        <taxon>Gunneridae</taxon>
        <taxon>Pentapetalae</taxon>
        <taxon>asterids</taxon>
        <taxon>campanulids</taxon>
        <taxon>Asterales</taxon>
        <taxon>Asteraceae</taxon>
        <taxon>Carduoideae</taxon>
        <taxon>Cardueae</taxon>
        <taxon>Arctiinae</taxon>
        <taxon>Arctium</taxon>
    </lineage>
</organism>
<reference evidence="2" key="1">
    <citation type="journal article" date="2022" name="Mol. Ecol. Resour.">
        <title>The genomes of chicory, endive, great burdock and yacon provide insights into Asteraceae palaeo-polyploidization history and plant inulin production.</title>
        <authorList>
            <person name="Fan W."/>
            <person name="Wang S."/>
            <person name="Wang H."/>
            <person name="Wang A."/>
            <person name="Jiang F."/>
            <person name="Liu H."/>
            <person name="Zhao H."/>
            <person name="Xu D."/>
            <person name="Zhang Y."/>
        </authorList>
    </citation>
    <scope>NUCLEOTIDE SEQUENCE [LARGE SCALE GENOMIC DNA]</scope>
    <source>
        <strain evidence="2">cv. Niubang</strain>
    </source>
</reference>
<sequence length="503" mass="56841">MKLPFVSSQNNLYSLDNVGTNPYEPKSVLDIRRSPPSPITGNSSDFNSIDYNYHSTVLGEQLPVENFEHEMINHFEEWDSDSLMRELGLFDDSNKSAYPLDLPELPPFFHSDFESLNPNTNQNPFDFMNHDDDDDDGKEFDFRDDLIRLAESFETQSYQLAQMILARLNQRLRSPTGKPLQRAAFYFKEAIQCLLTGSTRSFQSCTSFEIVQVIKAYKMFSNVSPIPMFSSFTANQAILDAVDGAMIVHVIDFDIGLGGQWASFLKAIAEKAEARRIASPVMRITAVIPEEYESESRLIRENLHQFSRDLKLRFDIDFISIRAFEILSFKAIKFMGGEKTAVLLSPTIFRRIGAGFINDLRQVSPHVVVYVDGELIGCETSFFRQMVIDGLELYSTILASLEAANVGGGGEGGGEWIRNIEMFVLLPKIIAAVEDAGRHSTPWREVFGRAGMRPVGLSQFADFQAECLLRRVQVRGYHVAKQQAEMVLCWHGRPLVATSAWTF</sequence>
<reference evidence="1 2" key="2">
    <citation type="journal article" date="2022" name="Mol. Ecol. Resour.">
        <title>The genomes of chicory, endive, great burdock and yacon provide insights into Asteraceae paleo-polyploidization history and plant inulin production.</title>
        <authorList>
            <person name="Fan W."/>
            <person name="Wang S."/>
            <person name="Wang H."/>
            <person name="Wang A."/>
            <person name="Jiang F."/>
            <person name="Liu H."/>
            <person name="Zhao H."/>
            <person name="Xu D."/>
            <person name="Zhang Y."/>
        </authorList>
    </citation>
    <scope>NUCLEOTIDE SEQUENCE [LARGE SCALE GENOMIC DNA]</scope>
    <source>
        <strain evidence="2">cv. Niubang</strain>
    </source>
</reference>
<evidence type="ECO:0000313" key="1">
    <source>
        <dbReference type="EMBL" id="KAI3669608.1"/>
    </source>
</evidence>
<name>A0ACB8XMH9_ARCLA</name>
<proteinExistence type="predicted"/>
<evidence type="ECO:0000313" key="2">
    <source>
        <dbReference type="Proteomes" id="UP001055879"/>
    </source>
</evidence>